<dbReference type="PANTHER" id="PTHR43692">
    <property type="entry name" value="UDP-N-ACETYLMURAMOYLALANINE--D-GLUTAMATE LIGASE"/>
    <property type="match status" value="1"/>
</dbReference>
<dbReference type="PANTHER" id="PTHR43692:SF1">
    <property type="entry name" value="UDP-N-ACETYLMURAMOYLALANINE--D-GLUTAMATE LIGASE"/>
    <property type="match status" value="1"/>
</dbReference>
<evidence type="ECO:0000256" key="7">
    <source>
        <dbReference type="HAMAP-Rule" id="MF_00639"/>
    </source>
</evidence>
<keyword evidence="5 7" id="KW-0547">Nucleotide-binding</keyword>
<dbReference type="InterPro" id="IPR036565">
    <property type="entry name" value="Mur-like_cat_sf"/>
</dbReference>
<reference evidence="11 12" key="1">
    <citation type="submission" date="2015-01" db="EMBL/GenBank/DDBJ databases">
        <title>Draft genome of the acidophilic iron oxidizer Acidithrix ferrooxidans strain Py-F3.</title>
        <authorList>
            <person name="Poehlein A."/>
            <person name="Eisen S."/>
            <person name="Schloemann M."/>
            <person name="Johnson B.D."/>
            <person name="Daniel R."/>
            <person name="Muehling M."/>
        </authorList>
    </citation>
    <scope>NUCLEOTIDE SEQUENCE [LARGE SCALE GENOMIC DNA]</scope>
    <source>
        <strain evidence="11 12">Py-F3</strain>
    </source>
</reference>
<dbReference type="EMBL" id="JXYS01000001">
    <property type="protein sequence ID" value="KJF19042.1"/>
    <property type="molecule type" value="Genomic_DNA"/>
</dbReference>
<evidence type="ECO:0000256" key="2">
    <source>
        <dbReference type="ARBA" id="ARBA00004752"/>
    </source>
</evidence>
<dbReference type="GO" id="GO:0005737">
    <property type="term" value="C:cytoplasm"/>
    <property type="evidence" value="ECO:0007669"/>
    <property type="project" value="UniProtKB-SubCell"/>
</dbReference>
<dbReference type="InterPro" id="IPR036291">
    <property type="entry name" value="NAD(P)-bd_dom_sf"/>
</dbReference>
<comment type="subcellular location">
    <subcellularLocation>
        <location evidence="1 7 8">Cytoplasm</location>
    </subcellularLocation>
</comment>
<dbReference type="SUPFAM" id="SSF53244">
    <property type="entry name" value="MurD-like peptide ligases, peptide-binding domain"/>
    <property type="match status" value="1"/>
</dbReference>
<accession>A0A0D8HMQ6</accession>
<keyword evidence="7 8" id="KW-0131">Cell cycle</keyword>
<keyword evidence="7 8" id="KW-0573">Peptidoglycan synthesis</keyword>
<feature type="binding site" evidence="7">
    <location>
        <begin position="117"/>
        <end position="123"/>
    </location>
    <ligand>
        <name>ATP</name>
        <dbReference type="ChEBI" id="CHEBI:30616"/>
    </ligand>
</feature>
<dbReference type="STRING" id="1280514.AXFE_00790"/>
<evidence type="ECO:0000256" key="1">
    <source>
        <dbReference type="ARBA" id="ARBA00004496"/>
    </source>
</evidence>
<evidence type="ECO:0000313" key="11">
    <source>
        <dbReference type="EMBL" id="KJF19042.1"/>
    </source>
</evidence>
<evidence type="ECO:0000256" key="8">
    <source>
        <dbReference type="RuleBase" id="RU003664"/>
    </source>
</evidence>
<keyword evidence="7 8" id="KW-0133">Cell shape</keyword>
<dbReference type="SUPFAM" id="SSF53623">
    <property type="entry name" value="MurD-like peptide ligases, catalytic domain"/>
    <property type="match status" value="1"/>
</dbReference>
<keyword evidence="4 7" id="KW-0436">Ligase</keyword>
<dbReference type="Gene3D" id="3.90.190.20">
    <property type="entry name" value="Mur ligase, C-terminal domain"/>
    <property type="match status" value="1"/>
</dbReference>
<evidence type="ECO:0000256" key="4">
    <source>
        <dbReference type="ARBA" id="ARBA00022598"/>
    </source>
</evidence>
<dbReference type="GO" id="GO:0071555">
    <property type="term" value="P:cell wall organization"/>
    <property type="evidence" value="ECO:0007669"/>
    <property type="project" value="UniProtKB-KW"/>
</dbReference>
<evidence type="ECO:0000256" key="5">
    <source>
        <dbReference type="ARBA" id="ARBA00022741"/>
    </source>
</evidence>
<dbReference type="GO" id="GO:0051301">
    <property type="term" value="P:cell division"/>
    <property type="evidence" value="ECO:0007669"/>
    <property type="project" value="UniProtKB-KW"/>
</dbReference>
<dbReference type="GO" id="GO:0009252">
    <property type="term" value="P:peptidoglycan biosynthetic process"/>
    <property type="evidence" value="ECO:0007669"/>
    <property type="project" value="UniProtKB-UniRule"/>
</dbReference>
<dbReference type="GO" id="GO:0005524">
    <property type="term" value="F:ATP binding"/>
    <property type="evidence" value="ECO:0007669"/>
    <property type="project" value="UniProtKB-UniRule"/>
</dbReference>
<dbReference type="InterPro" id="IPR036615">
    <property type="entry name" value="Mur_ligase_C_dom_sf"/>
</dbReference>
<dbReference type="Gene3D" id="3.40.1190.10">
    <property type="entry name" value="Mur-like, catalytic domain"/>
    <property type="match status" value="1"/>
</dbReference>
<organism evidence="11 12">
    <name type="scientific">Acidithrix ferrooxidans</name>
    <dbReference type="NCBI Taxonomy" id="1280514"/>
    <lineage>
        <taxon>Bacteria</taxon>
        <taxon>Bacillati</taxon>
        <taxon>Actinomycetota</taxon>
        <taxon>Acidimicrobiia</taxon>
        <taxon>Acidimicrobiales</taxon>
        <taxon>Acidimicrobiaceae</taxon>
        <taxon>Acidithrix</taxon>
    </lineage>
</organism>
<dbReference type="OrthoDB" id="9809796at2"/>
<evidence type="ECO:0000256" key="3">
    <source>
        <dbReference type="ARBA" id="ARBA00022490"/>
    </source>
</evidence>
<dbReference type="SUPFAM" id="SSF51735">
    <property type="entry name" value="NAD(P)-binding Rossmann-fold domains"/>
    <property type="match status" value="1"/>
</dbReference>
<dbReference type="Pfam" id="PF08245">
    <property type="entry name" value="Mur_ligase_M"/>
    <property type="match status" value="1"/>
</dbReference>
<dbReference type="GO" id="GO:0008360">
    <property type="term" value="P:regulation of cell shape"/>
    <property type="evidence" value="ECO:0007669"/>
    <property type="project" value="UniProtKB-KW"/>
</dbReference>
<dbReference type="AlphaFoldDB" id="A0A0D8HMQ6"/>
<name>A0A0D8HMQ6_9ACTN</name>
<evidence type="ECO:0000259" key="9">
    <source>
        <dbReference type="Pfam" id="PF02875"/>
    </source>
</evidence>
<dbReference type="EC" id="6.3.2.9" evidence="7 8"/>
<dbReference type="InterPro" id="IPR013221">
    <property type="entry name" value="Mur_ligase_cen"/>
</dbReference>
<comment type="caution">
    <text evidence="11">The sequence shown here is derived from an EMBL/GenBank/DDBJ whole genome shotgun (WGS) entry which is preliminary data.</text>
</comment>
<comment type="function">
    <text evidence="7 8">Cell wall formation. Catalyzes the addition of glutamate to the nucleotide precursor UDP-N-acetylmuramoyl-L-alanine (UMA).</text>
</comment>
<dbReference type="PATRIC" id="fig|1280514.3.peg.105"/>
<comment type="pathway">
    <text evidence="2 7 8">Cell wall biogenesis; peptidoglycan biosynthesis.</text>
</comment>
<protein>
    <recommendedName>
        <fullName evidence="7 8">UDP-N-acetylmuramoylalanine--D-glutamate ligase</fullName>
        <ecNumber evidence="7 8">6.3.2.9</ecNumber>
    </recommendedName>
    <alternativeName>
        <fullName evidence="7">D-glutamic acid-adding enzyme</fullName>
    </alternativeName>
    <alternativeName>
        <fullName evidence="7">UDP-N-acetylmuramoyl-L-alanyl-D-glutamate synthetase</fullName>
    </alternativeName>
</protein>
<dbReference type="GO" id="GO:0008764">
    <property type="term" value="F:UDP-N-acetylmuramoylalanine-D-glutamate ligase activity"/>
    <property type="evidence" value="ECO:0007669"/>
    <property type="project" value="UniProtKB-UniRule"/>
</dbReference>
<keyword evidence="6 7" id="KW-0067">ATP-binding</keyword>
<dbReference type="HAMAP" id="MF_00639">
    <property type="entry name" value="MurD"/>
    <property type="match status" value="1"/>
</dbReference>
<dbReference type="Pfam" id="PF02875">
    <property type="entry name" value="Mur_ligase_C"/>
    <property type="match status" value="1"/>
</dbReference>
<dbReference type="NCBIfam" id="TIGR01087">
    <property type="entry name" value="murD"/>
    <property type="match status" value="1"/>
</dbReference>
<dbReference type="Proteomes" id="UP000032360">
    <property type="component" value="Unassembled WGS sequence"/>
</dbReference>
<evidence type="ECO:0000259" key="10">
    <source>
        <dbReference type="Pfam" id="PF08245"/>
    </source>
</evidence>
<dbReference type="UniPathway" id="UPA00219"/>
<dbReference type="InterPro" id="IPR004101">
    <property type="entry name" value="Mur_ligase_C"/>
</dbReference>
<evidence type="ECO:0000313" key="12">
    <source>
        <dbReference type="Proteomes" id="UP000032360"/>
    </source>
</evidence>
<keyword evidence="7 8" id="KW-0961">Cell wall biogenesis/degradation</keyword>
<feature type="domain" description="Mur ligase central" evidence="10">
    <location>
        <begin position="115"/>
        <end position="220"/>
    </location>
</feature>
<dbReference type="InterPro" id="IPR005762">
    <property type="entry name" value="MurD"/>
</dbReference>
<feature type="domain" description="Mur ligase C-terminal" evidence="9">
    <location>
        <begin position="304"/>
        <end position="413"/>
    </location>
</feature>
<comment type="catalytic activity">
    <reaction evidence="7 8">
        <text>UDP-N-acetyl-alpha-D-muramoyl-L-alanine + D-glutamate + ATP = UDP-N-acetyl-alpha-D-muramoyl-L-alanyl-D-glutamate + ADP + phosphate + H(+)</text>
        <dbReference type="Rhea" id="RHEA:16429"/>
        <dbReference type="ChEBI" id="CHEBI:15378"/>
        <dbReference type="ChEBI" id="CHEBI:29986"/>
        <dbReference type="ChEBI" id="CHEBI:30616"/>
        <dbReference type="ChEBI" id="CHEBI:43474"/>
        <dbReference type="ChEBI" id="CHEBI:83898"/>
        <dbReference type="ChEBI" id="CHEBI:83900"/>
        <dbReference type="ChEBI" id="CHEBI:456216"/>
        <dbReference type="EC" id="6.3.2.9"/>
    </reaction>
</comment>
<dbReference type="Gene3D" id="3.40.50.720">
    <property type="entry name" value="NAD(P)-binding Rossmann-like Domain"/>
    <property type="match status" value="1"/>
</dbReference>
<evidence type="ECO:0000256" key="6">
    <source>
        <dbReference type="ARBA" id="ARBA00022840"/>
    </source>
</evidence>
<keyword evidence="12" id="KW-1185">Reference proteome</keyword>
<dbReference type="RefSeq" id="WP_152625758.1">
    <property type="nucleotide sequence ID" value="NZ_JXYS01000001.1"/>
</dbReference>
<keyword evidence="7 8" id="KW-0132">Cell division</keyword>
<proteinExistence type="inferred from homology"/>
<comment type="similarity">
    <text evidence="7">Belongs to the MurCDEF family.</text>
</comment>
<sequence>MKPLTQENQGDSATGHSSQSILVGGYGRAGKSAVRLARQLGCNVIVFESNLAIDLPGDLSVIRDENELADLIVDVDKVIVSPGIEPTHGLFGDPSKVQSEMAFARERITSPIIAITGTNGKTTVSTLLAEMAERSGSSVRALGNIGTPLSEAVGSNLDLIVLEASSFQLANTSNLAPIQAAILNFAPDHLDWHGSIEHYLASKMRIVEGMDDDAQVWISNFSPEVSGSLDAIGRSYRQILGEGGDIFENELIVLGRSIGPISDLKRQFNHDLTNFLFAGAMAASFGCDYDAIRSTCLEFEGLAHRMQYVGSFGGYQVFDDSKATTPDAVICDMESLQDVVLIAGGKNKGLDLSVLAILAPKLRGVVAIGESASDIEGAFVGHDLSVVRAFSMADAVEGAFGMAQMGDSIVLSPGCTSWDWYSSYVERGLDFQSSIKKSARLRGLI</sequence>
<keyword evidence="3 7" id="KW-0963">Cytoplasm</keyword>
<gene>
    <name evidence="7 11" type="primary">murD</name>
    <name evidence="11" type="ORF">AXFE_00790</name>
</gene>